<feature type="domain" description="DUF6546" evidence="1">
    <location>
        <begin position="262"/>
        <end position="463"/>
    </location>
</feature>
<sequence length="483" mass="56391">MPHWLSLPPEIRLAILSQLSRLKKTGIYASVSTEWQYFLEKKNFSHLKLHPTCLEFLDQISEQRTAQIDHIWLNIELTRYTCRACRKWESLTQSYANNHIIVAAVSRLFSILANWNHEGRHLTLELNTYSPSDSVHWFKDCYFGAPSEDKFEVPAKPRDFHDPGHGWWHGRIIEYPPDKALSRPFVPSESLNFERQEELPFVAAVTKFVLRRQCRRQLKPSALSQLWSKLPRLNEIRYEPWQLSEGAGQSWWDCFYEQMINNLPKGVNKVTIFEDFNENYLELFQLGRGPDPDHNPERVRLPSFGVGVAFARRSLELENLSIAFLIDARDFFDAFDQRWRWDRLKSLTLTSRAMCKDEPGETNYLLTTAAHVAQRMPNLETMTLWNGSRGEACSFTYRCLRHSRRRRDRYASITWRGTWELELSPALEAAWGGASIKIEQYLLTDEIRSHGDAIECLGLRHVVDDISLQQIIAENKFSIDDAL</sequence>
<dbReference type="Pfam" id="PF20183">
    <property type="entry name" value="DUF6546"/>
    <property type="match status" value="1"/>
</dbReference>
<evidence type="ECO:0000313" key="2">
    <source>
        <dbReference type="EMBL" id="OBS28219.1"/>
    </source>
</evidence>
<dbReference type="InterPro" id="IPR046676">
    <property type="entry name" value="DUF6546"/>
</dbReference>
<proteinExistence type="predicted"/>
<name>A0A1B8B676_FUSPO</name>
<protein>
    <recommendedName>
        <fullName evidence="1">DUF6546 domain-containing protein</fullName>
    </recommendedName>
</protein>
<dbReference type="AlphaFoldDB" id="A0A1B8B676"/>
<dbReference type="Proteomes" id="UP000091967">
    <property type="component" value="Unassembled WGS sequence"/>
</dbReference>
<dbReference type="EMBL" id="LYXU01000001">
    <property type="protein sequence ID" value="OBS28219.1"/>
    <property type="molecule type" value="Genomic_DNA"/>
</dbReference>
<organism evidence="2 3">
    <name type="scientific">Fusarium poae</name>
    <dbReference type="NCBI Taxonomy" id="36050"/>
    <lineage>
        <taxon>Eukaryota</taxon>
        <taxon>Fungi</taxon>
        <taxon>Dikarya</taxon>
        <taxon>Ascomycota</taxon>
        <taxon>Pezizomycotina</taxon>
        <taxon>Sordariomycetes</taxon>
        <taxon>Hypocreomycetidae</taxon>
        <taxon>Hypocreales</taxon>
        <taxon>Nectriaceae</taxon>
        <taxon>Fusarium</taxon>
    </lineage>
</organism>
<dbReference type="OMA" id="IRCMILE"/>
<reference evidence="2 3" key="1">
    <citation type="submission" date="2016-06" db="EMBL/GenBank/DDBJ databases">
        <title>Living apart together: crosstalk between the core and supernumerary genomes in a fungal plant pathogen.</title>
        <authorList>
            <person name="Vanheule A."/>
            <person name="Audenaert K."/>
            <person name="Warris S."/>
            <person name="Van De Geest H."/>
            <person name="Schijlen E."/>
            <person name="Hofte M."/>
            <person name="De Saeger S."/>
            <person name="Haesaert G."/>
            <person name="Waalwijk C."/>
            <person name="Van Der Lee T."/>
        </authorList>
    </citation>
    <scope>NUCLEOTIDE SEQUENCE [LARGE SCALE GENOMIC DNA]</scope>
    <source>
        <strain evidence="2 3">2516</strain>
    </source>
</reference>
<comment type="caution">
    <text evidence="2">The sequence shown here is derived from an EMBL/GenBank/DDBJ whole genome shotgun (WGS) entry which is preliminary data.</text>
</comment>
<gene>
    <name evidence="2" type="ORF">FPOA_02160</name>
</gene>
<evidence type="ECO:0000259" key="1">
    <source>
        <dbReference type="Pfam" id="PF20183"/>
    </source>
</evidence>
<accession>A0A1B8B676</accession>
<keyword evidence="3" id="KW-1185">Reference proteome</keyword>
<evidence type="ECO:0000313" key="3">
    <source>
        <dbReference type="Proteomes" id="UP000091967"/>
    </source>
</evidence>